<keyword evidence="3 6" id="KW-0378">Hydrolase</keyword>
<dbReference type="Pfam" id="PF02633">
    <property type="entry name" value="Creatininase"/>
    <property type="match status" value="1"/>
</dbReference>
<evidence type="ECO:0000256" key="3">
    <source>
        <dbReference type="ARBA" id="ARBA00022801"/>
    </source>
</evidence>
<dbReference type="SUPFAM" id="SSF102215">
    <property type="entry name" value="Creatininase"/>
    <property type="match status" value="1"/>
</dbReference>
<dbReference type="Gene3D" id="3.40.50.10310">
    <property type="entry name" value="Creatininase"/>
    <property type="match status" value="1"/>
</dbReference>
<dbReference type="GO" id="GO:0009231">
    <property type="term" value="P:riboflavin biosynthetic process"/>
    <property type="evidence" value="ECO:0007669"/>
    <property type="project" value="TreeGrafter"/>
</dbReference>
<sequence length="282" mass="30572">MMRCSTIPDGGPIRWEECSFERIAAIRDAGIDMAILPVGATEQHGPHLPCGVDSFSAEAVAEGVSAATGVPVLPTLRYGCSPGHSRKWPGTISLRPETLSKLVLEIADWVAAAGFTRLLILNGHVTNWAPLRCALENIRSDLPSTRVALRSIWEISAGIRAIYEYDGGTNWHANDAETSLMLHLKPDLVDIGQAIDEPNRAACCFFSYTVDKESRTGTVGRPSTADAAFGEELLSLCIETLADQVRGALAEHTPLEDWDDQSPDLQSAVRPAIRRRTLDGDL</sequence>
<keyword evidence="4" id="KW-0862">Zinc</keyword>
<keyword evidence="2" id="KW-0479">Metal-binding</keyword>
<evidence type="ECO:0000256" key="1">
    <source>
        <dbReference type="ARBA" id="ARBA00001947"/>
    </source>
</evidence>
<dbReference type="EMBL" id="FRXO01000008">
    <property type="protein sequence ID" value="SHO66880.1"/>
    <property type="molecule type" value="Genomic_DNA"/>
</dbReference>
<dbReference type="PANTHER" id="PTHR35005:SF1">
    <property type="entry name" value="2-AMINO-5-FORMYLAMINO-6-RIBOSYLAMINOPYRIMIDIN-4(3H)-ONE 5'-MONOPHOSPHATE DEFORMYLASE"/>
    <property type="match status" value="1"/>
</dbReference>
<keyword evidence="7" id="KW-1185">Reference proteome</keyword>
<dbReference type="InterPro" id="IPR003785">
    <property type="entry name" value="Creatininase/forma_Hydrolase"/>
</dbReference>
<dbReference type="Proteomes" id="UP000186406">
    <property type="component" value="Unassembled WGS sequence"/>
</dbReference>
<evidence type="ECO:0000256" key="4">
    <source>
        <dbReference type="ARBA" id="ARBA00022833"/>
    </source>
</evidence>
<comment type="similarity">
    <text evidence="5">Belongs to the creatininase superfamily.</text>
</comment>
<evidence type="ECO:0000313" key="7">
    <source>
        <dbReference type="Proteomes" id="UP000186406"/>
    </source>
</evidence>
<gene>
    <name evidence="6" type="ORF">SAMN02745172_03540</name>
</gene>
<reference evidence="6 7" key="1">
    <citation type="submission" date="2016-12" db="EMBL/GenBank/DDBJ databases">
        <authorList>
            <person name="Song W.-J."/>
            <person name="Kurnit D.M."/>
        </authorList>
    </citation>
    <scope>NUCLEOTIDE SEQUENCE [LARGE SCALE GENOMIC DNA]</scope>
    <source>
        <strain evidence="6 7">DSM 19599</strain>
    </source>
</reference>
<dbReference type="OrthoDB" id="9801445at2"/>
<dbReference type="InterPro" id="IPR024087">
    <property type="entry name" value="Creatininase-like_sf"/>
</dbReference>
<evidence type="ECO:0000313" key="6">
    <source>
        <dbReference type="EMBL" id="SHO66880.1"/>
    </source>
</evidence>
<organism evidence="6 7">
    <name type="scientific">Pseudoxanthobacter soli DSM 19599</name>
    <dbReference type="NCBI Taxonomy" id="1123029"/>
    <lineage>
        <taxon>Bacteria</taxon>
        <taxon>Pseudomonadati</taxon>
        <taxon>Pseudomonadota</taxon>
        <taxon>Alphaproteobacteria</taxon>
        <taxon>Hyphomicrobiales</taxon>
        <taxon>Segnochrobactraceae</taxon>
        <taxon>Pseudoxanthobacter</taxon>
    </lineage>
</organism>
<dbReference type="STRING" id="1123029.SAMN02745172_03540"/>
<comment type="cofactor">
    <cofactor evidence="1">
        <name>Zn(2+)</name>
        <dbReference type="ChEBI" id="CHEBI:29105"/>
    </cofactor>
</comment>
<dbReference type="GO" id="GO:0016811">
    <property type="term" value="F:hydrolase activity, acting on carbon-nitrogen (but not peptide) bonds, in linear amides"/>
    <property type="evidence" value="ECO:0007669"/>
    <property type="project" value="TreeGrafter"/>
</dbReference>
<name>A0A1M7ZPM2_9HYPH</name>
<dbReference type="GO" id="GO:0046872">
    <property type="term" value="F:metal ion binding"/>
    <property type="evidence" value="ECO:0007669"/>
    <property type="project" value="UniProtKB-KW"/>
</dbReference>
<accession>A0A1M7ZPM2</accession>
<dbReference type="PANTHER" id="PTHR35005">
    <property type="entry name" value="3-DEHYDRO-SCYLLO-INOSOSE HYDROLASE"/>
    <property type="match status" value="1"/>
</dbReference>
<evidence type="ECO:0000256" key="5">
    <source>
        <dbReference type="ARBA" id="ARBA00024029"/>
    </source>
</evidence>
<evidence type="ECO:0000256" key="2">
    <source>
        <dbReference type="ARBA" id="ARBA00022723"/>
    </source>
</evidence>
<dbReference type="AlphaFoldDB" id="A0A1M7ZPM2"/>
<proteinExistence type="inferred from homology"/>
<protein>
    <submittedName>
        <fullName evidence="6">Creatinine amidohydrolase</fullName>
    </submittedName>
</protein>